<gene>
    <name evidence="1" type="ORF">RF11_04510</name>
</gene>
<reference evidence="1 2" key="1">
    <citation type="journal article" date="2014" name="Genome Biol. Evol.">
        <title>The genome of the myxosporean Thelohanellus kitauei shows adaptations to nutrient acquisition within its fish host.</title>
        <authorList>
            <person name="Yang Y."/>
            <person name="Xiong J."/>
            <person name="Zhou Z."/>
            <person name="Huo F."/>
            <person name="Miao W."/>
            <person name="Ran C."/>
            <person name="Liu Y."/>
            <person name="Zhang J."/>
            <person name="Feng J."/>
            <person name="Wang M."/>
            <person name="Wang M."/>
            <person name="Wang L."/>
            <person name="Yao B."/>
        </authorList>
    </citation>
    <scope>NUCLEOTIDE SEQUENCE [LARGE SCALE GENOMIC DNA]</scope>
    <source>
        <strain evidence="1">Wuqing</strain>
    </source>
</reference>
<evidence type="ECO:0000313" key="1">
    <source>
        <dbReference type="EMBL" id="KII67637.1"/>
    </source>
</evidence>
<dbReference type="Proteomes" id="UP000031668">
    <property type="component" value="Unassembled WGS sequence"/>
</dbReference>
<accession>A0A0C2N193</accession>
<proteinExistence type="predicted"/>
<evidence type="ECO:0000313" key="2">
    <source>
        <dbReference type="Proteomes" id="UP000031668"/>
    </source>
</evidence>
<sequence length="99" mass="11866">MPKKDIISYNLHDILQNDVYEKNIQTRTTYLRETALKLLMVPGKKFEQYVAFFNLSMFYLKTLDIKKAIFPLKKQLEIVEANPNLFDFKHQFITRYAND</sequence>
<dbReference type="OrthoDB" id="10626126at2759"/>
<keyword evidence="2" id="KW-1185">Reference proteome</keyword>
<comment type="caution">
    <text evidence="1">The sequence shown here is derived from an EMBL/GenBank/DDBJ whole genome shotgun (WGS) entry which is preliminary data.</text>
</comment>
<dbReference type="EMBL" id="JWZT01003124">
    <property type="protein sequence ID" value="KII67637.1"/>
    <property type="molecule type" value="Genomic_DNA"/>
</dbReference>
<organism evidence="1 2">
    <name type="scientific">Thelohanellus kitauei</name>
    <name type="common">Myxosporean</name>
    <dbReference type="NCBI Taxonomy" id="669202"/>
    <lineage>
        <taxon>Eukaryota</taxon>
        <taxon>Metazoa</taxon>
        <taxon>Cnidaria</taxon>
        <taxon>Myxozoa</taxon>
        <taxon>Myxosporea</taxon>
        <taxon>Bivalvulida</taxon>
        <taxon>Platysporina</taxon>
        <taxon>Myxobolidae</taxon>
        <taxon>Thelohanellus</taxon>
    </lineage>
</organism>
<protein>
    <submittedName>
        <fullName evidence="1">Uncharacterized protein</fullName>
    </submittedName>
</protein>
<dbReference type="AlphaFoldDB" id="A0A0C2N193"/>
<name>A0A0C2N193_THEKT</name>